<evidence type="ECO:0008006" key="13">
    <source>
        <dbReference type="Google" id="ProtNLM"/>
    </source>
</evidence>
<dbReference type="OrthoDB" id="28748at2759"/>
<keyword evidence="6" id="KW-0256">Endoplasmic reticulum</keyword>
<dbReference type="PANTHER" id="PTHR21072:SF13">
    <property type="entry name" value="GPI TRANSAMIDASE COMPONENT PIG-S"/>
    <property type="match status" value="1"/>
</dbReference>
<dbReference type="GO" id="GO:0016255">
    <property type="term" value="P:attachment of GPI anchor to protein"/>
    <property type="evidence" value="ECO:0007669"/>
    <property type="project" value="InterPro"/>
</dbReference>
<evidence type="ECO:0000256" key="5">
    <source>
        <dbReference type="ARBA" id="ARBA00022692"/>
    </source>
</evidence>
<evidence type="ECO:0000256" key="10">
    <source>
        <dbReference type="SAM" id="SignalP"/>
    </source>
</evidence>
<accession>A0A3N4LJB3</accession>
<feature type="signal peptide" evidence="10">
    <location>
        <begin position="1"/>
        <end position="31"/>
    </location>
</feature>
<dbReference type="GO" id="GO:0006506">
    <property type="term" value="P:GPI anchor biosynthetic process"/>
    <property type="evidence" value="ECO:0007669"/>
    <property type="project" value="UniProtKB-UniPathway"/>
</dbReference>
<sequence>MSNKRSNCVPKSSQRALLLLLLHLDAPITFRTIISSRPSTSRKPSQWVSIVHGPRGRGRVILSLWALFTSSIYRVPLPLSQMTAWSEGTEGKEYKIEFPHLADVVVGSKEGNSPGLKVRDLMRNVQLHLDDARLEGEGADGWEEDVDEENIGAVLRLLPGEPGSTEHTNSSAILASLSSYAAKMLQMVFREEEQMVRYFLEKAASSNGEGNGSREGMQQQPDFDMSRKIARMIRYSSRYHITFSVFTASAIPSSLDIIPAIETYLTPLLTVLSPISNFTVESQVQFYASFSPTIRPLCNEELSAWTIKSDPTINFIIKIPDKSLSPLIIPESTGGGNAWLLPQWAGLDIFATQLVALLGTPSASSSVSSSLPIRIDSLTRQRTVETLLSASKTLGSLARRVRALPSVAIPRTVSASVSKTITALERICAALKEGRFNHALKEGRIAAEEAEKDFFERTMVALVYFPDEHKVAVYLPLLGLVGVPLMMDAGKALWAWFKYRRNAAAVGAAKKGI</sequence>
<name>A0A3N4LJB3_9PEZI</name>
<dbReference type="FunCoup" id="A0A3N4LJB3">
    <property type="interactions" value="780"/>
</dbReference>
<protein>
    <recommendedName>
        <fullName evidence="13">GPI transamidase component PIG-S</fullName>
    </recommendedName>
</protein>
<gene>
    <name evidence="11" type="ORF">L211DRAFT_862388</name>
</gene>
<comment type="subcellular location">
    <subcellularLocation>
        <location evidence="1">Endoplasmic reticulum membrane</location>
        <topology evidence="1">Multi-pass membrane protein</topology>
    </subcellularLocation>
</comment>
<evidence type="ECO:0000256" key="6">
    <source>
        <dbReference type="ARBA" id="ARBA00022824"/>
    </source>
</evidence>
<keyword evidence="10" id="KW-0732">Signal</keyword>
<comment type="pathway">
    <text evidence="2">Glycolipid biosynthesis; glycosylphosphatidylinositol-anchor biosynthesis.</text>
</comment>
<dbReference type="AlphaFoldDB" id="A0A3N4LJB3"/>
<reference evidence="11 12" key="1">
    <citation type="journal article" date="2018" name="Nat. Ecol. Evol.">
        <title>Pezizomycetes genomes reveal the molecular basis of ectomycorrhizal truffle lifestyle.</title>
        <authorList>
            <person name="Murat C."/>
            <person name="Payen T."/>
            <person name="Noel B."/>
            <person name="Kuo A."/>
            <person name="Morin E."/>
            <person name="Chen J."/>
            <person name="Kohler A."/>
            <person name="Krizsan K."/>
            <person name="Balestrini R."/>
            <person name="Da Silva C."/>
            <person name="Montanini B."/>
            <person name="Hainaut M."/>
            <person name="Levati E."/>
            <person name="Barry K.W."/>
            <person name="Belfiori B."/>
            <person name="Cichocki N."/>
            <person name="Clum A."/>
            <person name="Dockter R.B."/>
            <person name="Fauchery L."/>
            <person name="Guy J."/>
            <person name="Iotti M."/>
            <person name="Le Tacon F."/>
            <person name="Lindquist E.A."/>
            <person name="Lipzen A."/>
            <person name="Malagnac F."/>
            <person name="Mello A."/>
            <person name="Molinier V."/>
            <person name="Miyauchi S."/>
            <person name="Poulain J."/>
            <person name="Riccioni C."/>
            <person name="Rubini A."/>
            <person name="Sitrit Y."/>
            <person name="Splivallo R."/>
            <person name="Traeger S."/>
            <person name="Wang M."/>
            <person name="Zifcakova L."/>
            <person name="Wipf D."/>
            <person name="Zambonelli A."/>
            <person name="Paolocci F."/>
            <person name="Nowrousian M."/>
            <person name="Ottonello S."/>
            <person name="Baldrian P."/>
            <person name="Spatafora J.W."/>
            <person name="Henrissat B."/>
            <person name="Nagy L.G."/>
            <person name="Aury J.M."/>
            <person name="Wincker P."/>
            <person name="Grigoriev I.V."/>
            <person name="Bonfante P."/>
            <person name="Martin F.M."/>
        </authorList>
    </citation>
    <scope>NUCLEOTIDE SEQUENCE [LARGE SCALE GENOMIC DNA]</scope>
    <source>
        <strain evidence="11 12">ATCC MYA-4762</strain>
    </source>
</reference>
<evidence type="ECO:0000256" key="2">
    <source>
        <dbReference type="ARBA" id="ARBA00004687"/>
    </source>
</evidence>
<keyword evidence="5" id="KW-0812">Transmembrane</keyword>
<evidence type="ECO:0000256" key="7">
    <source>
        <dbReference type="ARBA" id="ARBA00022989"/>
    </source>
</evidence>
<comment type="similarity">
    <text evidence="3">Belongs to the PIGS family.</text>
</comment>
<evidence type="ECO:0000256" key="3">
    <source>
        <dbReference type="ARBA" id="ARBA00005316"/>
    </source>
</evidence>
<feature type="chain" id="PRO_5018287402" description="GPI transamidase component PIG-S" evidence="10">
    <location>
        <begin position="32"/>
        <end position="513"/>
    </location>
</feature>
<dbReference type="InterPro" id="IPR019540">
    <property type="entry name" value="PtdIno-glycan_biosynth_class_S"/>
</dbReference>
<keyword evidence="9" id="KW-0325">Glycoprotein</keyword>
<evidence type="ECO:0000313" key="12">
    <source>
        <dbReference type="Proteomes" id="UP000267821"/>
    </source>
</evidence>
<keyword evidence="7" id="KW-1133">Transmembrane helix</keyword>
<dbReference type="Proteomes" id="UP000267821">
    <property type="component" value="Unassembled WGS sequence"/>
</dbReference>
<evidence type="ECO:0000256" key="4">
    <source>
        <dbReference type="ARBA" id="ARBA00022502"/>
    </source>
</evidence>
<organism evidence="11 12">
    <name type="scientific">Terfezia boudieri ATCC MYA-4762</name>
    <dbReference type="NCBI Taxonomy" id="1051890"/>
    <lineage>
        <taxon>Eukaryota</taxon>
        <taxon>Fungi</taxon>
        <taxon>Dikarya</taxon>
        <taxon>Ascomycota</taxon>
        <taxon>Pezizomycotina</taxon>
        <taxon>Pezizomycetes</taxon>
        <taxon>Pezizales</taxon>
        <taxon>Pezizaceae</taxon>
        <taxon>Terfezia</taxon>
    </lineage>
</organism>
<evidence type="ECO:0000256" key="1">
    <source>
        <dbReference type="ARBA" id="ARBA00004477"/>
    </source>
</evidence>
<dbReference type="UniPathway" id="UPA00196"/>
<dbReference type="EMBL" id="ML121548">
    <property type="protein sequence ID" value="RPB22984.1"/>
    <property type="molecule type" value="Genomic_DNA"/>
</dbReference>
<dbReference type="InParanoid" id="A0A3N4LJB3"/>
<keyword evidence="4" id="KW-0337">GPI-anchor biosynthesis</keyword>
<dbReference type="STRING" id="1051890.A0A3N4LJB3"/>
<dbReference type="GO" id="GO:0042765">
    <property type="term" value="C:GPI-anchor transamidase complex"/>
    <property type="evidence" value="ECO:0007669"/>
    <property type="project" value="InterPro"/>
</dbReference>
<evidence type="ECO:0000256" key="9">
    <source>
        <dbReference type="ARBA" id="ARBA00023180"/>
    </source>
</evidence>
<keyword evidence="12" id="KW-1185">Reference proteome</keyword>
<evidence type="ECO:0000256" key="8">
    <source>
        <dbReference type="ARBA" id="ARBA00023136"/>
    </source>
</evidence>
<dbReference type="Pfam" id="PF10510">
    <property type="entry name" value="PIG-S"/>
    <property type="match status" value="1"/>
</dbReference>
<dbReference type="PANTHER" id="PTHR21072">
    <property type="entry name" value="GPI TRANSAMIDASE COMPONENT PIG-S"/>
    <property type="match status" value="1"/>
</dbReference>
<evidence type="ECO:0000313" key="11">
    <source>
        <dbReference type="EMBL" id="RPB22984.1"/>
    </source>
</evidence>
<keyword evidence="8" id="KW-0472">Membrane</keyword>
<proteinExistence type="inferred from homology"/>